<dbReference type="GO" id="GO:0016491">
    <property type="term" value="F:oxidoreductase activity"/>
    <property type="evidence" value="ECO:0007669"/>
    <property type="project" value="InterPro"/>
</dbReference>
<evidence type="ECO:0000259" key="1">
    <source>
        <dbReference type="Pfam" id="PF07110"/>
    </source>
</evidence>
<accession>A0A2U8W3K9</accession>
<dbReference type="NCBIfam" id="TIGR02118">
    <property type="entry name" value="EthD family reductase"/>
    <property type="match status" value="1"/>
</dbReference>
<sequence length="103" mass="11476">MILISVMYPGGAGTTFDMGYYLGHHMPLVRERWRPLGLHEAKIVRGTGTPDGKPAPYQVMALLTFDSEEAFKAAVDRHGDEIFGDIPKFTDVQPVVQLNDFPE</sequence>
<evidence type="ECO:0000313" key="2">
    <source>
        <dbReference type="EMBL" id="AWN40637.1"/>
    </source>
</evidence>
<dbReference type="PANTHER" id="PTHR40260">
    <property type="entry name" value="BLR8190 PROTEIN"/>
    <property type="match status" value="1"/>
</dbReference>
<feature type="domain" description="EthD" evidence="1">
    <location>
        <begin position="19"/>
        <end position="91"/>
    </location>
</feature>
<dbReference type="SUPFAM" id="SSF54909">
    <property type="entry name" value="Dimeric alpha+beta barrel"/>
    <property type="match status" value="1"/>
</dbReference>
<dbReference type="OrthoDB" id="5343971at2"/>
<dbReference type="Pfam" id="PF07110">
    <property type="entry name" value="EthD"/>
    <property type="match status" value="1"/>
</dbReference>
<dbReference type="PANTHER" id="PTHR40260:SF2">
    <property type="entry name" value="BLR8190 PROTEIN"/>
    <property type="match status" value="1"/>
</dbReference>
<dbReference type="EMBL" id="CP029550">
    <property type="protein sequence ID" value="AWN40637.1"/>
    <property type="molecule type" value="Genomic_DNA"/>
</dbReference>
<evidence type="ECO:0000313" key="3">
    <source>
        <dbReference type="Proteomes" id="UP000245926"/>
    </source>
</evidence>
<dbReference type="RefSeq" id="WP_109888953.1">
    <property type="nucleotide sequence ID" value="NZ_CP029550.1"/>
</dbReference>
<keyword evidence="3" id="KW-1185">Reference proteome</keyword>
<gene>
    <name evidence="2" type="ORF">DK389_08975</name>
</gene>
<dbReference type="InterPro" id="IPR009799">
    <property type="entry name" value="EthD_dom"/>
</dbReference>
<organism evidence="2 3">
    <name type="scientific">Methylobacterium durans</name>
    <dbReference type="NCBI Taxonomy" id="2202825"/>
    <lineage>
        <taxon>Bacteria</taxon>
        <taxon>Pseudomonadati</taxon>
        <taxon>Pseudomonadota</taxon>
        <taxon>Alphaproteobacteria</taxon>
        <taxon>Hyphomicrobiales</taxon>
        <taxon>Methylobacteriaceae</taxon>
        <taxon>Methylobacterium</taxon>
    </lineage>
</organism>
<dbReference type="KEGG" id="mets:DK389_08975"/>
<name>A0A2U8W3K9_9HYPH</name>
<reference evidence="3" key="1">
    <citation type="submission" date="2018-05" db="EMBL/GenBank/DDBJ databases">
        <title>Complete Genome Sequence of Methylobacterium sp. 17SD2-17.</title>
        <authorList>
            <person name="Srinivasan S."/>
        </authorList>
    </citation>
    <scope>NUCLEOTIDE SEQUENCE [LARGE SCALE GENOMIC DNA]</scope>
    <source>
        <strain evidence="3">17SD2-17</strain>
    </source>
</reference>
<dbReference type="Proteomes" id="UP000245926">
    <property type="component" value="Chromosome"/>
</dbReference>
<proteinExistence type="predicted"/>
<dbReference type="InterPro" id="IPR011008">
    <property type="entry name" value="Dimeric_a/b-barrel"/>
</dbReference>
<protein>
    <submittedName>
        <fullName evidence="2">EthD family reductase</fullName>
    </submittedName>
</protein>
<dbReference type="Gene3D" id="3.30.70.100">
    <property type="match status" value="1"/>
</dbReference>
<dbReference type="AlphaFoldDB" id="A0A2U8W3K9"/>